<accession>A0ABW7CFE6</accession>
<keyword evidence="1" id="KW-0812">Transmembrane</keyword>
<dbReference type="RefSeq" id="WP_393014385.1">
    <property type="nucleotide sequence ID" value="NZ_JAZAQF010000082.1"/>
</dbReference>
<feature type="transmembrane region" description="Helical" evidence="1">
    <location>
        <begin position="6"/>
        <end position="28"/>
    </location>
</feature>
<dbReference type="InterPro" id="IPR054663">
    <property type="entry name" value="FraC"/>
</dbReference>
<keyword evidence="1" id="KW-0472">Membrane</keyword>
<dbReference type="EMBL" id="JAZAQF010000082">
    <property type="protein sequence ID" value="MFG3818825.1"/>
    <property type="molecule type" value="Genomic_DNA"/>
</dbReference>
<feature type="transmembrane region" description="Helical" evidence="1">
    <location>
        <begin position="40"/>
        <end position="62"/>
    </location>
</feature>
<feature type="transmembrane region" description="Helical" evidence="1">
    <location>
        <begin position="166"/>
        <end position="190"/>
    </location>
</feature>
<reference evidence="3" key="1">
    <citation type="journal article" date="2024" name="Algal Res.">
        <title>Biochemical, toxicological and genomic investigation of a high-biomass producing Limnothrix strain isolated from Italian shallow drinking water reservoir.</title>
        <authorList>
            <person name="Simonazzi M."/>
            <person name="Shishido T.K."/>
            <person name="Delbaje E."/>
            <person name="Wahlsten M."/>
            <person name="Fewer D.P."/>
            <person name="Sivonen K."/>
            <person name="Pezzolesi L."/>
            <person name="Pistocchi R."/>
        </authorList>
    </citation>
    <scope>NUCLEOTIDE SEQUENCE [LARGE SCALE GENOMIC DNA]</scope>
    <source>
        <strain evidence="3">LRLZ20PSL1</strain>
    </source>
</reference>
<keyword evidence="3" id="KW-1185">Reference proteome</keyword>
<proteinExistence type="predicted"/>
<protein>
    <recommendedName>
        <fullName evidence="4">Filament integrity protein fraC</fullName>
    </recommendedName>
</protein>
<dbReference type="Proteomes" id="UP001604335">
    <property type="component" value="Unassembled WGS sequence"/>
</dbReference>
<feature type="transmembrane region" description="Helical" evidence="1">
    <location>
        <begin position="89"/>
        <end position="108"/>
    </location>
</feature>
<evidence type="ECO:0000313" key="3">
    <source>
        <dbReference type="Proteomes" id="UP001604335"/>
    </source>
</evidence>
<dbReference type="NCBIfam" id="NF045624">
    <property type="entry name" value="filament_FraC"/>
    <property type="match status" value="1"/>
</dbReference>
<evidence type="ECO:0000313" key="2">
    <source>
        <dbReference type="EMBL" id="MFG3818825.1"/>
    </source>
</evidence>
<evidence type="ECO:0008006" key="4">
    <source>
        <dbReference type="Google" id="ProtNLM"/>
    </source>
</evidence>
<gene>
    <name evidence="2" type="ORF">VPK24_14350</name>
</gene>
<keyword evidence="1" id="KW-1133">Transmembrane helix</keyword>
<sequence length="193" mass="21666">MPLILPLPTVIFQILFLFIAIASEAVIFNRLAGMNQRRSVEYAAAMELLVLCMGWACFFTAYELFPPSIQNDLQALILQGVWSSELNNWLLIVVPIVFFLIFELKSIAVQFLDLILKYPAPGADLGIPEEPETEATPTLTITMRKQLQSFFQRYQSIQSELAKKTIFWGHIASTGIGALVIAIQSILFALRQA</sequence>
<organism evidence="2 3">
    <name type="scientific">Limnothrix redekei LRLZ20PSL1</name>
    <dbReference type="NCBI Taxonomy" id="3112953"/>
    <lineage>
        <taxon>Bacteria</taxon>
        <taxon>Bacillati</taxon>
        <taxon>Cyanobacteriota</taxon>
        <taxon>Cyanophyceae</taxon>
        <taxon>Pseudanabaenales</taxon>
        <taxon>Pseudanabaenaceae</taxon>
        <taxon>Limnothrix</taxon>
    </lineage>
</organism>
<name>A0ABW7CFE6_9CYAN</name>
<comment type="caution">
    <text evidence="2">The sequence shown here is derived from an EMBL/GenBank/DDBJ whole genome shotgun (WGS) entry which is preliminary data.</text>
</comment>
<dbReference type="Pfam" id="PF24301">
    <property type="entry name" value="FraC"/>
    <property type="match status" value="1"/>
</dbReference>
<evidence type="ECO:0000256" key="1">
    <source>
        <dbReference type="SAM" id="Phobius"/>
    </source>
</evidence>